<protein>
    <submittedName>
        <fullName evidence="1">Uncharacterized protein</fullName>
    </submittedName>
</protein>
<dbReference type="Gene3D" id="3.30.70.270">
    <property type="match status" value="1"/>
</dbReference>
<keyword evidence="2" id="KW-1185">Reference proteome</keyword>
<dbReference type="PANTHER" id="PTHR37984:SF9">
    <property type="entry name" value="INTEGRASE CATALYTIC DOMAIN-CONTAINING PROTEIN"/>
    <property type="match status" value="1"/>
</dbReference>
<dbReference type="EMBL" id="JARBHB010000001">
    <property type="protein sequence ID" value="KAJ8896433.1"/>
    <property type="molecule type" value="Genomic_DNA"/>
</dbReference>
<dbReference type="Proteomes" id="UP001159363">
    <property type="component" value="Chromosome 1"/>
</dbReference>
<evidence type="ECO:0000313" key="2">
    <source>
        <dbReference type="Proteomes" id="UP001159363"/>
    </source>
</evidence>
<name>A0ABQ9IIB6_9NEOP</name>
<dbReference type="InterPro" id="IPR021109">
    <property type="entry name" value="Peptidase_aspartic_dom_sf"/>
</dbReference>
<dbReference type="Pfam" id="PF13650">
    <property type="entry name" value="Asp_protease_2"/>
    <property type="match status" value="1"/>
</dbReference>
<gene>
    <name evidence="1" type="ORF">PR048_001777</name>
</gene>
<dbReference type="InterPro" id="IPR050951">
    <property type="entry name" value="Retrovirus_Pol_polyprotein"/>
</dbReference>
<proteinExistence type="predicted"/>
<dbReference type="InterPro" id="IPR043128">
    <property type="entry name" value="Rev_trsase/Diguanyl_cyclase"/>
</dbReference>
<comment type="caution">
    <text evidence="1">The sequence shown here is derived from an EMBL/GenBank/DDBJ whole genome shotgun (WGS) entry which is preliminary data.</text>
</comment>
<sequence>MAYSWKLWSQQFEWHSVATNLMKKSKELQVATFMTVIGPNAAGIYNTFSLTETEENSITVIKAKLYAHFTPKTNITYERYMFNKIVQTEDQPFDNFLTSVINQGKKSEFQEQTYSLLCDKIVVGIASDSVCERLLVEEKLTFDQAENICRAVELTKHQLLTMKTETLPMVKAISIERYGIGRSSKQTTERGQLSSSPYYTYGREIAARKRIARPHCRRSIISCLCSAETEFHWVETLTLPPNFKVNFKLHTGAQCNVITTSIANKWKLKIIPSKTRCLMHFSKDSVPTLRVVHSPVVTTSKRAAVVNFLIIDNGHQCVLGMKTCESLEFIKRLETVDTNDKLFGGIDCLKGFVYDIGLEDQPNLKVHPPRRVPYPIRNKIKEEIDSMVKSNIIAPITEPTPAISPMVVVRQNECSIDDILIHAYTKAEFEDIAKNVILKLKQAGLKLNVSKCIFNKEQVKFQGHIITSKEISPDPG</sequence>
<dbReference type="Gene3D" id="2.40.70.10">
    <property type="entry name" value="Acid Proteases"/>
    <property type="match status" value="1"/>
</dbReference>
<organism evidence="1 2">
    <name type="scientific">Dryococelus australis</name>
    <dbReference type="NCBI Taxonomy" id="614101"/>
    <lineage>
        <taxon>Eukaryota</taxon>
        <taxon>Metazoa</taxon>
        <taxon>Ecdysozoa</taxon>
        <taxon>Arthropoda</taxon>
        <taxon>Hexapoda</taxon>
        <taxon>Insecta</taxon>
        <taxon>Pterygota</taxon>
        <taxon>Neoptera</taxon>
        <taxon>Polyneoptera</taxon>
        <taxon>Phasmatodea</taxon>
        <taxon>Verophasmatodea</taxon>
        <taxon>Anareolatae</taxon>
        <taxon>Phasmatidae</taxon>
        <taxon>Eurycanthinae</taxon>
        <taxon>Dryococelus</taxon>
    </lineage>
</organism>
<reference evidence="1 2" key="1">
    <citation type="submission" date="2023-02" db="EMBL/GenBank/DDBJ databases">
        <title>LHISI_Scaffold_Assembly.</title>
        <authorList>
            <person name="Stuart O.P."/>
            <person name="Cleave R."/>
            <person name="Magrath M.J.L."/>
            <person name="Mikheyev A.S."/>
        </authorList>
    </citation>
    <scope>NUCLEOTIDE SEQUENCE [LARGE SCALE GENOMIC DNA]</scope>
    <source>
        <strain evidence="1">Daus_M_001</strain>
        <tissue evidence="1">Leg muscle</tissue>
    </source>
</reference>
<dbReference type="SUPFAM" id="SSF56672">
    <property type="entry name" value="DNA/RNA polymerases"/>
    <property type="match status" value="1"/>
</dbReference>
<accession>A0ABQ9IIB6</accession>
<dbReference type="PANTHER" id="PTHR37984">
    <property type="entry name" value="PROTEIN CBG26694"/>
    <property type="match status" value="1"/>
</dbReference>
<evidence type="ECO:0000313" key="1">
    <source>
        <dbReference type="EMBL" id="KAJ8896433.1"/>
    </source>
</evidence>
<dbReference type="InterPro" id="IPR043502">
    <property type="entry name" value="DNA/RNA_pol_sf"/>
</dbReference>